<dbReference type="PANTHER" id="PTHR47107:SF1">
    <property type="entry name" value="CERAMIDE-BINDING PROTEIN SVF1-RELATED"/>
    <property type="match status" value="1"/>
</dbReference>
<dbReference type="InterPro" id="IPR013931">
    <property type="entry name" value="Svf1-like_N"/>
</dbReference>
<dbReference type="PANTHER" id="PTHR47107">
    <property type="entry name" value="SVF1-LIKE PROTEIN YDR222W-RELATED"/>
    <property type="match status" value="1"/>
</dbReference>
<reference evidence="6 7" key="1">
    <citation type="journal article" date="2020" name="ISME J.">
        <title>Uncovering the hidden diversity of litter-decomposition mechanisms in mushroom-forming fungi.</title>
        <authorList>
            <person name="Floudas D."/>
            <person name="Bentzer J."/>
            <person name="Ahren D."/>
            <person name="Johansson T."/>
            <person name="Persson P."/>
            <person name="Tunlid A."/>
        </authorList>
    </citation>
    <scope>NUCLEOTIDE SEQUENCE [LARGE SCALE GENOMIC DNA]</scope>
    <source>
        <strain evidence="6 7">CBS 291.85</strain>
    </source>
</reference>
<evidence type="ECO:0000313" key="7">
    <source>
        <dbReference type="Proteomes" id="UP000559256"/>
    </source>
</evidence>
<comment type="caution">
    <text evidence="6">The sequence shown here is derived from an EMBL/GenBank/DDBJ whole genome shotgun (WGS) entry which is preliminary data.</text>
</comment>
<organism evidence="6 7">
    <name type="scientific">Tetrapyrgos nigripes</name>
    <dbReference type="NCBI Taxonomy" id="182062"/>
    <lineage>
        <taxon>Eukaryota</taxon>
        <taxon>Fungi</taxon>
        <taxon>Dikarya</taxon>
        <taxon>Basidiomycota</taxon>
        <taxon>Agaricomycotina</taxon>
        <taxon>Agaricomycetes</taxon>
        <taxon>Agaricomycetidae</taxon>
        <taxon>Agaricales</taxon>
        <taxon>Marasmiineae</taxon>
        <taxon>Marasmiaceae</taxon>
        <taxon>Tetrapyrgos</taxon>
    </lineage>
</organism>
<dbReference type="Pfam" id="PF08622">
    <property type="entry name" value="Svf1"/>
    <property type="match status" value="1"/>
</dbReference>
<dbReference type="InterPro" id="IPR033394">
    <property type="entry name" value="Svf1-like_C"/>
</dbReference>
<evidence type="ECO:0000259" key="4">
    <source>
        <dbReference type="Pfam" id="PF08622"/>
    </source>
</evidence>
<dbReference type="GO" id="GO:0006979">
    <property type="term" value="P:response to oxidative stress"/>
    <property type="evidence" value="ECO:0007669"/>
    <property type="project" value="InterPro"/>
</dbReference>
<dbReference type="AlphaFoldDB" id="A0A8H5GLV0"/>
<proteinExistence type="inferred from homology"/>
<protein>
    <recommendedName>
        <fullName evidence="8">Oxidative stress survival Svf1-like protein</fullName>
    </recommendedName>
</protein>
<dbReference type="Proteomes" id="UP000559256">
    <property type="component" value="Unassembled WGS sequence"/>
</dbReference>
<keyword evidence="3" id="KW-0963">Cytoplasm</keyword>
<sequence length="421" mass="45601">MFSSLFSTSPPVDPTAPNFHPVSSKYKDAELFGELAPKDTEMLCASGGFVAETLIWYTTTPDGMIVMCQVIHSAVGVWYPTIQFTCKIYDPKTQKAIWKSVNVSNFACPAPGRDKRSCKADQFSITHKVNPDSDYPETYVISAHPSDDVQIFLEVSRPASAPGFKVGNDAEGGYSHFGPDPKNAEGYVVHRFWPLYKSTGHVTISGQAKSVEGPGMFVHAIQGMRPNLVAASWNFAHFQSQDHGGVSAIQMEFTTTEAYGKKGAGSGGVVVNIGSLVVGGKLATVTAETKWPGEPVAEDALVRSRASHLKPVLDPETGYQKPSELLFEWAGPSVIRGSSGTYKALLQVDVGDVEKPKGLIEKVDVLAEIPYVIKMAVNYVARTKPYIYQWTNPAKLVINEPGSDAAVEANGHVYMEATFIS</sequence>
<comment type="subcellular location">
    <subcellularLocation>
        <location evidence="1">Cytoplasm</location>
    </subcellularLocation>
</comment>
<evidence type="ECO:0000256" key="2">
    <source>
        <dbReference type="ARBA" id="ARBA00009069"/>
    </source>
</evidence>
<dbReference type="GO" id="GO:0005737">
    <property type="term" value="C:cytoplasm"/>
    <property type="evidence" value="ECO:0007669"/>
    <property type="project" value="UniProtKB-SubCell"/>
</dbReference>
<comment type="similarity">
    <text evidence="2">Belongs to the SVF1 family.</text>
</comment>
<dbReference type="Pfam" id="PF17187">
    <property type="entry name" value="Svf1_C"/>
    <property type="match status" value="1"/>
</dbReference>
<dbReference type="SUPFAM" id="SSF159245">
    <property type="entry name" value="AttH-like"/>
    <property type="match status" value="1"/>
</dbReference>
<feature type="domain" description="Svf1-like N-terminal" evidence="4">
    <location>
        <begin position="52"/>
        <end position="222"/>
    </location>
</feature>
<evidence type="ECO:0000313" key="6">
    <source>
        <dbReference type="EMBL" id="KAF5367378.1"/>
    </source>
</evidence>
<keyword evidence="7" id="KW-1185">Reference proteome</keyword>
<dbReference type="EMBL" id="JAACJM010000019">
    <property type="protein sequence ID" value="KAF5367378.1"/>
    <property type="molecule type" value="Genomic_DNA"/>
</dbReference>
<evidence type="ECO:0000256" key="1">
    <source>
        <dbReference type="ARBA" id="ARBA00004496"/>
    </source>
</evidence>
<dbReference type="InterPro" id="IPR051385">
    <property type="entry name" value="Ceramide-binding_SVF1"/>
</dbReference>
<gene>
    <name evidence="6" type="ORF">D9758_003690</name>
</gene>
<dbReference type="OrthoDB" id="2590239at2759"/>
<evidence type="ECO:0000259" key="5">
    <source>
        <dbReference type="Pfam" id="PF17187"/>
    </source>
</evidence>
<evidence type="ECO:0000256" key="3">
    <source>
        <dbReference type="ARBA" id="ARBA00022490"/>
    </source>
</evidence>
<evidence type="ECO:0008006" key="8">
    <source>
        <dbReference type="Google" id="ProtNLM"/>
    </source>
</evidence>
<accession>A0A8H5GLV0</accession>
<feature type="domain" description="Svf1-like C-terminal" evidence="5">
    <location>
        <begin position="224"/>
        <end position="421"/>
    </location>
</feature>
<name>A0A8H5GLV0_9AGAR</name>